<dbReference type="Proteomes" id="UP001152799">
    <property type="component" value="Chromosome 8"/>
</dbReference>
<dbReference type="GO" id="GO:0017056">
    <property type="term" value="F:structural constituent of nuclear pore"/>
    <property type="evidence" value="ECO:0007669"/>
    <property type="project" value="UniProtKB-UniRule"/>
</dbReference>
<keyword evidence="6 9" id="KW-0906">Nuclear pore complex</keyword>
<dbReference type="GO" id="GO:0031080">
    <property type="term" value="C:nuclear pore outer ring"/>
    <property type="evidence" value="ECO:0007669"/>
    <property type="project" value="TreeGrafter"/>
</dbReference>
<dbReference type="GO" id="GO:0031965">
    <property type="term" value="C:nuclear membrane"/>
    <property type="evidence" value="ECO:0007669"/>
    <property type="project" value="UniProtKB-SubCell"/>
</dbReference>
<dbReference type="AlphaFoldDB" id="A0A9N9MWU4"/>
<evidence type="ECO:0000256" key="7">
    <source>
        <dbReference type="ARBA" id="ARBA00023136"/>
    </source>
</evidence>
<protein>
    <recommendedName>
        <fullName evidence="9">Nuclear pore complex protein</fullName>
    </recommendedName>
</protein>
<proteinExistence type="inferred from homology"/>
<evidence type="ECO:0000313" key="10">
    <source>
        <dbReference type="EMBL" id="CAG9773100.1"/>
    </source>
</evidence>
<evidence type="ECO:0000256" key="8">
    <source>
        <dbReference type="ARBA" id="ARBA00023242"/>
    </source>
</evidence>
<dbReference type="OrthoDB" id="3098at2759"/>
<accession>A0A9N9MWU4</accession>
<evidence type="ECO:0000256" key="3">
    <source>
        <dbReference type="ARBA" id="ARBA00022816"/>
    </source>
</evidence>
<evidence type="ECO:0000256" key="5">
    <source>
        <dbReference type="ARBA" id="ARBA00023010"/>
    </source>
</evidence>
<dbReference type="GO" id="GO:0006406">
    <property type="term" value="P:mRNA export from nucleus"/>
    <property type="evidence" value="ECO:0007669"/>
    <property type="project" value="TreeGrafter"/>
</dbReference>
<reference evidence="10" key="1">
    <citation type="submission" date="2022-01" db="EMBL/GenBank/DDBJ databases">
        <authorList>
            <person name="King R."/>
        </authorList>
    </citation>
    <scope>NUCLEOTIDE SEQUENCE</scope>
</reference>
<comment type="similarity">
    <text evidence="1 9">Belongs to the nucleoporin Nup84/Nup107 family.</text>
</comment>
<keyword evidence="3" id="KW-0509">mRNA transport</keyword>
<dbReference type="PANTHER" id="PTHR13003:SF2">
    <property type="entry name" value="NUCLEAR PORE COMPLEX PROTEIN NUP107"/>
    <property type="match status" value="1"/>
</dbReference>
<dbReference type="InterPro" id="IPR007252">
    <property type="entry name" value="Nup84/Nup107"/>
</dbReference>
<keyword evidence="2 9" id="KW-0813">Transport</keyword>
<comment type="subcellular location">
    <subcellularLocation>
        <location evidence="9">Nucleus</location>
        <location evidence="9">Nuclear pore complex</location>
    </subcellularLocation>
    <subcellularLocation>
        <location evidence="9">Nucleus membrane</location>
    </subcellularLocation>
</comment>
<organism evidence="10 11">
    <name type="scientific">Ceutorhynchus assimilis</name>
    <name type="common">cabbage seed weevil</name>
    <dbReference type="NCBI Taxonomy" id="467358"/>
    <lineage>
        <taxon>Eukaryota</taxon>
        <taxon>Metazoa</taxon>
        <taxon>Ecdysozoa</taxon>
        <taxon>Arthropoda</taxon>
        <taxon>Hexapoda</taxon>
        <taxon>Insecta</taxon>
        <taxon>Pterygota</taxon>
        <taxon>Neoptera</taxon>
        <taxon>Endopterygota</taxon>
        <taxon>Coleoptera</taxon>
        <taxon>Polyphaga</taxon>
        <taxon>Cucujiformia</taxon>
        <taxon>Curculionidae</taxon>
        <taxon>Ceutorhynchinae</taxon>
        <taxon>Ceutorhynchus</taxon>
    </lineage>
</organism>
<dbReference type="EMBL" id="OU892284">
    <property type="protein sequence ID" value="CAG9773100.1"/>
    <property type="molecule type" value="Genomic_DNA"/>
</dbReference>
<dbReference type="Pfam" id="PF04121">
    <property type="entry name" value="Nup84_Nup100"/>
    <property type="match status" value="1"/>
</dbReference>
<name>A0A9N9MWU4_9CUCU</name>
<keyword evidence="8 9" id="KW-0539">Nucleus</keyword>
<comment type="function">
    <text evidence="9">Functions as a component of the nuclear pore complex (NPC).</text>
</comment>
<evidence type="ECO:0000313" key="11">
    <source>
        <dbReference type="Proteomes" id="UP001152799"/>
    </source>
</evidence>
<evidence type="ECO:0000256" key="9">
    <source>
        <dbReference type="RuleBase" id="RU365072"/>
    </source>
</evidence>
<evidence type="ECO:0000256" key="2">
    <source>
        <dbReference type="ARBA" id="ARBA00022448"/>
    </source>
</evidence>
<evidence type="ECO:0000256" key="6">
    <source>
        <dbReference type="ARBA" id="ARBA00023132"/>
    </source>
</evidence>
<evidence type="ECO:0000256" key="4">
    <source>
        <dbReference type="ARBA" id="ARBA00022927"/>
    </source>
</evidence>
<keyword evidence="4" id="KW-0653">Protein transport</keyword>
<keyword evidence="7 9" id="KW-0472">Membrane</keyword>
<dbReference type="GO" id="GO:0006606">
    <property type="term" value="P:protein import into nucleus"/>
    <property type="evidence" value="ECO:0007669"/>
    <property type="project" value="TreeGrafter"/>
</dbReference>
<dbReference type="Gene3D" id="1.20.190.50">
    <property type="match status" value="1"/>
</dbReference>
<keyword evidence="5 9" id="KW-0811">Translocation</keyword>
<gene>
    <name evidence="10" type="ORF">CEUTPL_LOCUS13501</name>
</gene>
<keyword evidence="11" id="KW-1185">Reference proteome</keyword>
<dbReference type="PANTHER" id="PTHR13003">
    <property type="entry name" value="NUP107-RELATED"/>
    <property type="match status" value="1"/>
</dbReference>
<dbReference type="GO" id="GO:0000973">
    <property type="term" value="P:post-transcriptional tethering of RNA polymerase II gene DNA at nuclear periphery"/>
    <property type="evidence" value="ECO:0007669"/>
    <property type="project" value="TreeGrafter"/>
</dbReference>
<comment type="subunit">
    <text evidence="9">Part of the nuclear pore complex (NPC).</text>
</comment>
<sequence length="844" mass="97878">MDNDLNRSVRFLEEALSTPSRRLHKKPAPQRRSDWIEDVTYVMAPHEIENLMHCQSFYDQTMNDLMHVNRTLTGEVLQHQNPWTSTVDRLYIEFFEVLQGQSEAQDSLETLAELARCCSDALNVLKGLKSQVAVGALEEEKWLEKERDTWRLLFILYQDRLMSQNSIEQIDQVQYFGKSERNCVQNLFKRDNLIRECQLVIDWLEAEACGKDEKVLHIPDAVGWENTLHQIESNKNLAFGSSRPVVDQMDPDAPHYLKKSLHDLDMEADEGLSRKIFKEIRCGRLEEAQKLASQCGHSWKAAIFEGWRLFHNPNIKENDCAEISDDDGYEERSSNEFKDIEGNGSRDIWKIMALRYSKQDWINPYDKASVATFCGYIEAILPVCSTWEDNLWAYMKSIVDIRVESEIRDCCTKNNSYLPLPEEYWLQRQSLNDVFSNLASSENRVVREEAKEPQHVVQKHIVLDEIMVLLKELEEWSESANVSTQFLRFAAHLVLFLDQIGQANRRDCVEAVVEAYIKRLMMMGETQLVAYYVSKLNTLSQVHIYAKHLETILEHEQRKEALKFAEECGLDVLAITKQIVENIRQKSSDLNLNTILQKTITESDKLKISAIDWLIFYESQRSELLAQSNAIIFYFLILGKLDAAQLAFNKIPNDAVETVISEVGDSNEEINKIIKEHLGYKVYLESYEAFNEWFKQAKNKPVVPDQLHENAQFPEKVAHQHRLSQHKAEVERWKLTTTHLAKTAKTLLYNVLLFPEGWLSEANEGAHIRKMIIPEVTFLLCTVLYESEMYEKCVQLADIVASERFCLYKEFNKQQLGRFLTEVGEASKVLTELKKDPWGNDMTA</sequence>
<dbReference type="FunFam" id="1.10.3450.20:FF:000001">
    <property type="entry name" value="Nuclear pore complex protein"/>
    <property type="match status" value="1"/>
</dbReference>
<dbReference type="Gene3D" id="1.10.3450.20">
    <property type="match status" value="1"/>
</dbReference>
<evidence type="ECO:0000256" key="1">
    <source>
        <dbReference type="ARBA" id="ARBA00009510"/>
    </source>
</evidence>